<feature type="compositionally biased region" description="Low complexity" evidence="1">
    <location>
        <begin position="68"/>
        <end position="79"/>
    </location>
</feature>
<feature type="region of interest" description="Disordered" evidence="1">
    <location>
        <begin position="59"/>
        <end position="81"/>
    </location>
</feature>
<comment type="caution">
    <text evidence="2">The sequence shown here is derived from an EMBL/GenBank/DDBJ whole genome shotgun (WGS) entry which is preliminary data.</text>
</comment>
<evidence type="ECO:0000313" key="2">
    <source>
        <dbReference type="EMBL" id="CAG8628190.1"/>
    </source>
</evidence>
<name>A0A9N9GT90_9GLOM</name>
<dbReference type="AlphaFoldDB" id="A0A9N9GT90"/>
<keyword evidence="3" id="KW-1185">Reference proteome</keyword>
<sequence>MTKNNGMPIEVNKKSFEAVQELKDEYQVPSFEEFMKTYENDEGVIEGYENEIKSYGDIGVNRSYGPGSNQSSYSDNSDQARTARHTVKVAVGVASNVASKVAGPAAPMITGAVTSVVGEIGHALSSDSDFKDA</sequence>
<proteinExistence type="predicted"/>
<dbReference type="EMBL" id="CAJVPL010003201">
    <property type="protein sequence ID" value="CAG8628190.1"/>
    <property type="molecule type" value="Genomic_DNA"/>
</dbReference>
<protein>
    <submittedName>
        <fullName evidence="2">6479_t:CDS:1</fullName>
    </submittedName>
</protein>
<evidence type="ECO:0000256" key="1">
    <source>
        <dbReference type="SAM" id="MobiDB-lite"/>
    </source>
</evidence>
<dbReference type="Proteomes" id="UP000789831">
    <property type="component" value="Unassembled WGS sequence"/>
</dbReference>
<organism evidence="2 3">
    <name type="scientific">Ambispora gerdemannii</name>
    <dbReference type="NCBI Taxonomy" id="144530"/>
    <lineage>
        <taxon>Eukaryota</taxon>
        <taxon>Fungi</taxon>
        <taxon>Fungi incertae sedis</taxon>
        <taxon>Mucoromycota</taxon>
        <taxon>Glomeromycotina</taxon>
        <taxon>Glomeromycetes</taxon>
        <taxon>Archaeosporales</taxon>
        <taxon>Ambisporaceae</taxon>
        <taxon>Ambispora</taxon>
    </lineage>
</organism>
<evidence type="ECO:0000313" key="3">
    <source>
        <dbReference type="Proteomes" id="UP000789831"/>
    </source>
</evidence>
<dbReference type="OrthoDB" id="2444024at2759"/>
<gene>
    <name evidence="2" type="ORF">AGERDE_LOCUS10398</name>
</gene>
<reference evidence="2" key="1">
    <citation type="submission" date="2021-06" db="EMBL/GenBank/DDBJ databases">
        <authorList>
            <person name="Kallberg Y."/>
            <person name="Tangrot J."/>
            <person name="Rosling A."/>
        </authorList>
    </citation>
    <scope>NUCLEOTIDE SEQUENCE</scope>
    <source>
        <strain evidence="2">MT106</strain>
    </source>
</reference>
<accession>A0A9N9GT90</accession>